<evidence type="ECO:0000313" key="3">
    <source>
        <dbReference type="Proteomes" id="UP000198741"/>
    </source>
</evidence>
<proteinExistence type="predicted"/>
<evidence type="ECO:0000313" key="2">
    <source>
        <dbReference type="EMBL" id="SDP35871.1"/>
    </source>
</evidence>
<sequence length="103" mass="10716">MIWAAVLVAGLGVYLFKLAGMSVPPTVLARPRVQRVAALVPVVLLAALIAVQTVGRGQSIHLDARLAGVAIAGLAIWRRAPFLVVVFAAAVTTALVRHFVSGP</sequence>
<dbReference type="AlphaFoldDB" id="A0A1H0S204"/>
<feature type="transmembrane region" description="Helical" evidence="1">
    <location>
        <begin position="80"/>
        <end position="100"/>
    </location>
</feature>
<dbReference type="Pfam" id="PF05437">
    <property type="entry name" value="AzlD"/>
    <property type="match status" value="1"/>
</dbReference>
<organism evidence="2 3">
    <name type="scientific">Nakamurella panacisegetis</name>
    <dbReference type="NCBI Taxonomy" id="1090615"/>
    <lineage>
        <taxon>Bacteria</taxon>
        <taxon>Bacillati</taxon>
        <taxon>Actinomycetota</taxon>
        <taxon>Actinomycetes</taxon>
        <taxon>Nakamurellales</taxon>
        <taxon>Nakamurellaceae</taxon>
        <taxon>Nakamurella</taxon>
    </lineage>
</organism>
<dbReference type="RefSeq" id="WP_172832184.1">
    <property type="nucleotide sequence ID" value="NZ_LT629710.1"/>
</dbReference>
<name>A0A1H0S204_9ACTN</name>
<dbReference type="EMBL" id="LT629710">
    <property type="protein sequence ID" value="SDP35871.1"/>
    <property type="molecule type" value="Genomic_DNA"/>
</dbReference>
<keyword evidence="1" id="KW-0472">Membrane</keyword>
<keyword evidence="1" id="KW-1133">Transmembrane helix</keyword>
<dbReference type="STRING" id="1090615.SAMN04515671_3870"/>
<evidence type="ECO:0000256" key="1">
    <source>
        <dbReference type="SAM" id="Phobius"/>
    </source>
</evidence>
<dbReference type="Proteomes" id="UP000198741">
    <property type="component" value="Chromosome I"/>
</dbReference>
<dbReference type="InterPro" id="IPR008407">
    <property type="entry name" value="Brnchd-chn_aa_trnsp_AzlD"/>
</dbReference>
<accession>A0A1H0S204</accession>
<keyword evidence="3" id="KW-1185">Reference proteome</keyword>
<gene>
    <name evidence="2" type="ORF">SAMN04515671_3870</name>
</gene>
<reference evidence="2 3" key="1">
    <citation type="submission" date="2016-10" db="EMBL/GenBank/DDBJ databases">
        <authorList>
            <person name="de Groot N.N."/>
        </authorList>
    </citation>
    <scope>NUCLEOTIDE SEQUENCE [LARGE SCALE GENOMIC DNA]</scope>
    <source>
        <strain evidence="3">P4-7,KCTC 19426,CECT 7604</strain>
    </source>
</reference>
<protein>
    <submittedName>
        <fullName evidence="2">Branched-chain amino acid transport protein (AzlD)</fullName>
    </submittedName>
</protein>
<keyword evidence="1" id="KW-0812">Transmembrane</keyword>
<feature type="transmembrane region" description="Helical" evidence="1">
    <location>
        <begin position="36"/>
        <end position="55"/>
    </location>
</feature>